<dbReference type="PATRIC" id="fig|299146.4.peg.3752"/>
<gene>
    <name evidence="1" type="ORF">GA0070621_3624</name>
</gene>
<sequence>MLSKWRRLVRNRWFGRRESADLTGPATLYQNRSGALSPQAVTPVQVRRNSGHSWANEPTREYQRAPLLTRGQAYRAGGWRA</sequence>
<dbReference type="AlphaFoldDB" id="A0A1A9A1J0"/>
<evidence type="ECO:0000313" key="1">
    <source>
        <dbReference type="EMBL" id="SBT50012.1"/>
    </source>
</evidence>
<dbReference type="Proteomes" id="UP000198765">
    <property type="component" value="Chromosome I"/>
</dbReference>
<proteinExistence type="predicted"/>
<name>A0A1A9A1J0_9ACTN</name>
<reference evidence="1 2" key="1">
    <citation type="submission" date="2016-06" db="EMBL/GenBank/DDBJ databases">
        <authorList>
            <person name="Kjaerup R.B."/>
            <person name="Dalgaard T.S."/>
            <person name="Juul-Madsen H.R."/>
        </authorList>
    </citation>
    <scope>NUCLEOTIDE SEQUENCE [LARGE SCALE GENOMIC DNA]</scope>
    <source>
        <strain evidence="1 2">DSM 45248</strain>
    </source>
</reference>
<protein>
    <submittedName>
        <fullName evidence="1">Uncharacterized protein</fullName>
    </submittedName>
</protein>
<keyword evidence="2" id="KW-1185">Reference proteome</keyword>
<organism evidence="1 2">
    <name type="scientific">Micromonospora narathiwatensis</name>
    <dbReference type="NCBI Taxonomy" id="299146"/>
    <lineage>
        <taxon>Bacteria</taxon>
        <taxon>Bacillati</taxon>
        <taxon>Actinomycetota</taxon>
        <taxon>Actinomycetes</taxon>
        <taxon>Micromonosporales</taxon>
        <taxon>Micromonosporaceae</taxon>
        <taxon>Micromonospora</taxon>
    </lineage>
</organism>
<accession>A0A1A9A1J0</accession>
<evidence type="ECO:0000313" key="2">
    <source>
        <dbReference type="Proteomes" id="UP000198765"/>
    </source>
</evidence>
<dbReference type="EMBL" id="LT594324">
    <property type="protein sequence ID" value="SBT50012.1"/>
    <property type="molecule type" value="Genomic_DNA"/>
</dbReference>